<comment type="caution">
    <text evidence="2">The sequence shown here is derived from an EMBL/GenBank/DDBJ whole genome shotgun (WGS) entry which is preliminary data.</text>
</comment>
<organism evidence="2 3">
    <name type="scientific">Paenibacillus agaridevorans</name>
    <dbReference type="NCBI Taxonomy" id="171404"/>
    <lineage>
        <taxon>Bacteria</taxon>
        <taxon>Bacillati</taxon>
        <taxon>Bacillota</taxon>
        <taxon>Bacilli</taxon>
        <taxon>Bacillales</taxon>
        <taxon>Paenibacillaceae</taxon>
        <taxon>Paenibacillus</taxon>
    </lineage>
</organism>
<dbReference type="Proteomes" id="UP000245202">
    <property type="component" value="Unassembled WGS sequence"/>
</dbReference>
<dbReference type="InterPro" id="IPR020471">
    <property type="entry name" value="AKR"/>
</dbReference>
<dbReference type="InterPro" id="IPR036812">
    <property type="entry name" value="NAD(P)_OxRdtase_dom_sf"/>
</dbReference>
<evidence type="ECO:0000313" key="3">
    <source>
        <dbReference type="Proteomes" id="UP000245202"/>
    </source>
</evidence>
<sequence length="304" mass="33413">MGWKEMEYTLLGKTNFRVSKLGLGGAPLGGDFGDTTDEQALRVIDAALDLGINFIDTAPLYGGGESERRVGLALKGKRSRVILATKAVVRGVPYTYENTLRSVEESLKRLQTDYLDLIQLHELESVSYEAAMEGTIKAFLKLKKEGIVRAIGVNAGQLDRLLPFVREGIVDTIQTFGRYTLMDYTAKDELLPLASRAHVGVIHGSPLCTGLLTESPAPFLYKYPEKIAEGERRKRQLEFLRQGRPNGLVEPALRFSLTCPDIAVTLTGTTSVEELTQNAAYCDGRGLPVEHESKVLSLFPGQPL</sequence>
<dbReference type="EMBL" id="BDQX01000039">
    <property type="protein sequence ID" value="GBG06261.1"/>
    <property type="molecule type" value="Genomic_DNA"/>
</dbReference>
<name>A0A2R5ES94_9BACL</name>
<dbReference type="PRINTS" id="PR00069">
    <property type="entry name" value="ALDKETRDTASE"/>
</dbReference>
<dbReference type="AlphaFoldDB" id="A0A2R5ES94"/>
<dbReference type="GO" id="GO:0016491">
    <property type="term" value="F:oxidoreductase activity"/>
    <property type="evidence" value="ECO:0007669"/>
    <property type="project" value="InterPro"/>
</dbReference>
<proteinExistence type="predicted"/>
<keyword evidence="3" id="KW-1185">Reference proteome</keyword>
<accession>A0A2R5ES94</accession>
<dbReference type="InterPro" id="IPR023210">
    <property type="entry name" value="NADP_OxRdtase_dom"/>
</dbReference>
<dbReference type="Pfam" id="PF00248">
    <property type="entry name" value="Aldo_ket_red"/>
    <property type="match status" value="1"/>
</dbReference>
<reference evidence="2 3" key="1">
    <citation type="submission" date="2017-08" db="EMBL/GenBank/DDBJ databases">
        <title>Substantial Increase in Enzyme Production by Combined Drug-Resistance Mutations in Paenibacillus agaridevorans.</title>
        <authorList>
            <person name="Tanaka Y."/>
            <person name="Funane K."/>
            <person name="Hosaka T."/>
            <person name="Shiwa Y."/>
            <person name="Fujita N."/>
            <person name="Miyazaki T."/>
            <person name="Yoshikawa H."/>
            <person name="Murakami K."/>
            <person name="Kasahara K."/>
            <person name="Inaoka T."/>
            <person name="Hiraga Y."/>
            <person name="Ochi K."/>
        </authorList>
    </citation>
    <scope>NUCLEOTIDE SEQUENCE [LARGE SCALE GENOMIC DNA]</scope>
    <source>
        <strain evidence="2 3">T-3040</strain>
    </source>
</reference>
<dbReference type="PANTHER" id="PTHR42686">
    <property type="entry name" value="GH17980P-RELATED"/>
    <property type="match status" value="1"/>
</dbReference>
<dbReference type="Gene3D" id="3.20.20.100">
    <property type="entry name" value="NADP-dependent oxidoreductase domain"/>
    <property type="match status" value="1"/>
</dbReference>
<evidence type="ECO:0000313" key="2">
    <source>
        <dbReference type="EMBL" id="GBG06261.1"/>
    </source>
</evidence>
<dbReference type="PANTHER" id="PTHR42686:SF1">
    <property type="entry name" value="GH17980P-RELATED"/>
    <property type="match status" value="1"/>
</dbReference>
<evidence type="ECO:0000259" key="1">
    <source>
        <dbReference type="Pfam" id="PF00248"/>
    </source>
</evidence>
<feature type="domain" description="NADP-dependent oxidoreductase" evidence="1">
    <location>
        <begin position="20"/>
        <end position="283"/>
    </location>
</feature>
<dbReference type="GO" id="GO:0005829">
    <property type="term" value="C:cytosol"/>
    <property type="evidence" value="ECO:0007669"/>
    <property type="project" value="TreeGrafter"/>
</dbReference>
<protein>
    <recommendedName>
        <fullName evidence="1">NADP-dependent oxidoreductase domain-containing protein</fullName>
    </recommendedName>
</protein>
<gene>
    <name evidence="2" type="ORF">PAT3040_00778</name>
</gene>
<dbReference type="SUPFAM" id="SSF51430">
    <property type="entry name" value="NAD(P)-linked oxidoreductase"/>
    <property type="match status" value="1"/>
</dbReference>